<gene>
    <name evidence="3" type="ORF">CQ12_40990</name>
</gene>
<dbReference type="AlphaFoldDB" id="A0A0R3LY31"/>
<evidence type="ECO:0000313" key="3">
    <source>
        <dbReference type="EMBL" id="KRR12842.1"/>
    </source>
</evidence>
<reference evidence="3 4" key="1">
    <citation type="submission" date="2014-03" db="EMBL/GenBank/DDBJ databases">
        <title>Bradyrhizobium valentinum sp. nov., isolated from effective nodules of Lupinus mariae-josephae, a lupine endemic of basic-lime soils in Eastern Spain.</title>
        <authorList>
            <person name="Duran D."/>
            <person name="Rey L."/>
            <person name="Navarro A."/>
            <person name="Busquets A."/>
            <person name="Imperial J."/>
            <person name="Ruiz-Argueso T."/>
        </authorList>
    </citation>
    <scope>NUCLEOTIDE SEQUENCE [LARGE SCALE GENOMIC DNA]</scope>
    <source>
        <strain evidence="3 4">PAC68</strain>
    </source>
</reference>
<comment type="caution">
    <text evidence="3">The sequence shown here is derived from an EMBL/GenBank/DDBJ whole genome shotgun (WGS) entry which is preliminary data.</text>
</comment>
<evidence type="ECO:0000256" key="1">
    <source>
        <dbReference type="SAM" id="Coils"/>
    </source>
</evidence>
<organism evidence="3 4">
    <name type="scientific">Bradyrhizobium jicamae</name>
    <dbReference type="NCBI Taxonomy" id="280332"/>
    <lineage>
        <taxon>Bacteria</taxon>
        <taxon>Pseudomonadati</taxon>
        <taxon>Pseudomonadota</taxon>
        <taxon>Alphaproteobacteria</taxon>
        <taxon>Hyphomicrobiales</taxon>
        <taxon>Nitrobacteraceae</taxon>
        <taxon>Bradyrhizobium</taxon>
    </lineage>
</organism>
<proteinExistence type="predicted"/>
<dbReference type="Proteomes" id="UP000050863">
    <property type="component" value="Unassembled WGS sequence"/>
</dbReference>
<sequence>MAQRISRASVGGDEDALSCPSPLAPDKGATALDLVYQAADVFRGMEKHARETEARAQSICASALEGLRLAEMRAEAAEQAQRELIVTAERKLQHACQALEQARSCIEAQKDKLTAVELRAEVAEADARQAKEALALVEEAIRKRLLCANPDVGVRLTAVA</sequence>
<name>A0A0R3LY31_9BRAD</name>
<evidence type="ECO:0000313" key="4">
    <source>
        <dbReference type="Proteomes" id="UP000050863"/>
    </source>
</evidence>
<feature type="region of interest" description="Disordered" evidence="2">
    <location>
        <begin position="1"/>
        <end position="21"/>
    </location>
</feature>
<protein>
    <submittedName>
        <fullName evidence="3">Uncharacterized protein</fullName>
    </submittedName>
</protein>
<dbReference type="OrthoDB" id="8243300at2"/>
<evidence type="ECO:0000256" key="2">
    <source>
        <dbReference type="SAM" id="MobiDB-lite"/>
    </source>
</evidence>
<dbReference type="EMBL" id="LLXZ01000031">
    <property type="protein sequence ID" value="KRR12842.1"/>
    <property type="molecule type" value="Genomic_DNA"/>
</dbReference>
<keyword evidence="1" id="KW-0175">Coiled coil</keyword>
<keyword evidence="4" id="KW-1185">Reference proteome</keyword>
<feature type="coiled-coil region" evidence="1">
    <location>
        <begin position="106"/>
        <end position="140"/>
    </location>
</feature>
<accession>A0A0R3LY31</accession>